<protein>
    <submittedName>
        <fullName evidence="2">Uncharacterized protein</fullName>
    </submittedName>
</protein>
<dbReference type="EMBL" id="JAAAPU010000124">
    <property type="protein sequence ID" value="KAF4201867.1"/>
    <property type="molecule type" value="Genomic_DNA"/>
</dbReference>
<proteinExistence type="predicted"/>
<dbReference type="Proteomes" id="UP000465220">
    <property type="component" value="Unassembled WGS sequence"/>
</dbReference>
<organism evidence="2 4">
    <name type="scientific">Aspergillus lentulus</name>
    <dbReference type="NCBI Taxonomy" id="293939"/>
    <lineage>
        <taxon>Eukaryota</taxon>
        <taxon>Fungi</taxon>
        <taxon>Dikarya</taxon>
        <taxon>Ascomycota</taxon>
        <taxon>Pezizomycotina</taxon>
        <taxon>Eurotiomycetes</taxon>
        <taxon>Eurotiomycetidae</taxon>
        <taxon>Eurotiales</taxon>
        <taxon>Aspergillaceae</taxon>
        <taxon>Aspergillus</taxon>
        <taxon>Aspergillus subgen. Fumigati</taxon>
    </lineage>
</organism>
<dbReference type="Proteomes" id="UP000649114">
    <property type="component" value="Unassembled WGS sequence"/>
</dbReference>
<gene>
    <name evidence="2" type="ORF">CNMCM8927_000955</name>
    <name evidence="1" type="ORF">IFM60648_05445</name>
</gene>
<reference evidence="2" key="3">
    <citation type="submission" date="2020-04" db="EMBL/GenBank/DDBJ databases">
        <authorList>
            <person name="Santos R.A.C."/>
            <person name="Steenwyk J.L."/>
            <person name="Rivero-Menendez O."/>
            <person name="Mead M.E."/>
            <person name="Silva L.P."/>
            <person name="Bastos R.W."/>
            <person name="Alastruey-Izquierdo A."/>
            <person name="Goldman G.H."/>
            <person name="Rokas A."/>
        </authorList>
    </citation>
    <scope>NUCLEOTIDE SEQUENCE</scope>
    <source>
        <strain evidence="2">CNM-CM8927</strain>
    </source>
</reference>
<evidence type="ECO:0000313" key="1">
    <source>
        <dbReference type="EMBL" id="GFF79329.1"/>
    </source>
</evidence>
<dbReference type="EMBL" id="BLKI01000028">
    <property type="protein sequence ID" value="GFF79329.1"/>
    <property type="molecule type" value="Genomic_DNA"/>
</dbReference>
<evidence type="ECO:0000313" key="2">
    <source>
        <dbReference type="EMBL" id="KAF4201867.1"/>
    </source>
</evidence>
<comment type="caution">
    <text evidence="2">The sequence shown here is derived from an EMBL/GenBank/DDBJ whole genome shotgun (WGS) entry which is preliminary data.</text>
</comment>
<name>A0AAN6BLE0_ASPLE</name>
<reference evidence="2" key="1">
    <citation type="journal article" date="2020" name="bioRxiv">
        <title>Genomic and phenotypic heterogeneity of clinical isolates of the human pathogens Aspergillus fumigatus, Aspergillus lentulus and Aspergillus fumigatiaffinis.</title>
        <authorList>
            <person name="dos Santos R.A.C."/>
            <person name="Steenwyk J.L."/>
            <person name="Rivero-Menendez O."/>
            <person name="Mead M.E."/>
            <person name="Silva L.P."/>
            <person name="Bastos R.W."/>
            <person name="Alastruey-Izquierdo A."/>
            <person name="Goldman G.H."/>
            <person name="Rokas A."/>
        </authorList>
    </citation>
    <scope>NUCLEOTIDE SEQUENCE</scope>
    <source>
        <strain evidence="2">CNM-CM8927</strain>
    </source>
</reference>
<reference evidence="1 3" key="2">
    <citation type="submission" date="2020-01" db="EMBL/GenBank/DDBJ databases">
        <title>Draft genome sequence of Aspergillus lentulus IFM 60648.</title>
        <authorList>
            <person name="Takahashi H."/>
            <person name="Yaguchi T."/>
        </authorList>
    </citation>
    <scope>NUCLEOTIDE SEQUENCE [LARGE SCALE GENOMIC DNA]</scope>
    <source>
        <strain evidence="1 3">IFM 60648</strain>
    </source>
</reference>
<sequence length="216" mass="24888">MVVYLDDLTDLSHLTSLQLGNMHYLPFEGLVVPYEPIDPTLFQHATNLRRISVEQFGPDILRLVQLLQKVQSPPRLDTLDVLDYGNTLQPDSPDFANEPLHEFHTPEFVGEPIYSVPLDKTGYAWRRLCYSGRVAWNNGNEMLKKSRELLTHFVAQFTALEELIIPIHNRDGFDVLKTDVLPRLPSLHTLHLPWPDLAAFMADLEKPWRELRARSP</sequence>
<dbReference type="AlphaFoldDB" id="A0AAN6BLE0"/>
<evidence type="ECO:0000313" key="4">
    <source>
        <dbReference type="Proteomes" id="UP000649114"/>
    </source>
</evidence>
<evidence type="ECO:0000313" key="3">
    <source>
        <dbReference type="Proteomes" id="UP000465220"/>
    </source>
</evidence>
<accession>A0AAN6BLE0</accession>
<keyword evidence="3" id="KW-1185">Reference proteome</keyword>